<keyword evidence="1" id="KW-1133">Transmembrane helix</keyword>
<keyword evidence="1" id="KW-0472">Membrane</keyword>
<feature type="transmembrane region" description="Helical" evidence="1">
    <location>
        <begin position="36"/>
        <end position="55"/>
    </location>
</feature>
<organism evidence="2 3">
    <name type="scientific">Geodermatophilus africanus</name>
    <dbReference type="NCBI Taxonomy" id="1137993"/>
    <lineage>
        <taxon>Bacteria</taxon>
        <taxon>Bacillati</taxon>
        <taxon>Actinomycetota</taxon>
        <taxon>Actinomycetes</taxon>
        <taxon>Geodermatophilales</taxon>
        <taxon>Geodermatophilaceae</taxon>
        <taxon>Geodermatophilus</taxon>
    </lineage>
</organism>
<dbReference type="AlphaFoldDB" id="A0A1H3Q187"/>
<keyword evidence="3" id="KW-1185">Reference proteome</keyword>
<evidence type="ECO:0000256" key="1">
    <source>
        <dbReference type="SAM" id="Phobius"/>
    </source>
</evidence>
<proteinExistence type="predicted"/>
<evidence type="ECO:0000313" key="3">
    <source>
        <dbReference type="Proteomes" id="UP000198921"/>
    </source>
</evidence>
<accession>A0A1H3Q187</accession>
<reference evidence="3" key="1">
    <citation type="submission" date="2016-10" db="EMBL/GenBank/DDBJ databases">
        <authorList>
            <person name="Varghese N."/>
            <person name="Submissions S."/>
        </authorList>
    </citation>
    <scope>NUCLEOTIDE SEQUENCE [LARGE SCALE GENOMIC DNA]</scope>
    <source>
        <strain evidence="3">DSM 45422</strain>
    </source>
</reference>
<keyword evidence="1" id="KW-0812">Transmembrane</keyword>
<evidence type="ECO:0000313" key="2">
    <source>
        <dbReference type="EMBL" id="SDZ07106.1"/>
    </source>
</evidence>
<gene>
    <name evidence="2" type="ORF">SAMN05660209_04558</name>
</gene>
<dbReference type="Proteomes" id="UP000198921">
    <property type="component" value="Unassembled WGS sequence"/>
</dbReference>
<sequence length="64" mass="7184">MSGGHRRWIFAGVTALVLIGALVGELRDPPFDLVRFLFQLVLGGLTAWLLVWLFTRPFSLRGND</sequence>
<name>A0A1H3Q187_9ACTN</name>
<feature type="transmembrane region" description="Helical" evidence="1">
    <location>
        <begin position="7"/>
        <end position="24"/>
    </location>
</feature>
<protein>
    <submittedName>
        <fullName evidence="2">Uncharacterized protein</fullName>
    </submittedName>
</protein>
<dbReference type="EMBL" id="FNOT01000019">
    <property type="protein sequence ID" value="SDZ07106.1"/>
    <property type="molecule type" value="Genomic_DNA"/>
</dbReference>